<evidence type="ECO:0000256" key="1">
    <source>
        <dbReference type="ARBA" id="ARBA00022884"/>
    </source>
</evidence>
<feature type="region of interest" description="Disordered" evidence="3">
    <location>
        <begin position="75"/>
        <end position="207"/>
    </location>
</feature>
<dbReference type="Proteomes" id="UP000695000">
    <property type="component" value="Unplaced"/>
</dbReference>
<proteinExistence type="predicted"/>
<feature type="region of interest" description="Disordered" evidence="3">
    <location>
        <begin position="366"/>
        <end position="392"/>
    </location>
</feature>
<feature type="compositionally biased region" description="Basic and acidic residues" evidence="3">
    <location>
        <begin position="131"/>
        <end position="193"/>
    </location>
</feature>
<dbReference type="PROSITE" id="PS50102">
    <property type="entry name" value="RRM"/>
    <property type="match status" value="1"/>
</dbReference>
<dbReference type="InterPro" id="IPR050907">
    <property type="entry name" value="SRSF"/>
</dbReference>
<dbReference type="Gene3D" id="3.30.70.330">
    <property type="match status" value="1"/>
</dbReference>
<gene>
    <name evidence="6" type="primary">LOC108556550</name>
</gene>
<dbReference type="InterPro" id="IPR012677">
    <property type="entry name" value="Nucleotide-bd_a/b_plait_sf"/>
</dbReference>
<sequence length="392" mass="43271">MQSRRSEHTTKVFVGSLPPNVTPEDLKQLFAPYGAIAECDIANRCGFLHLEDKDLAEKAITELNNTTFMGGRISVEKGRVKPRGSDRRMRTGRGGPMGPRKRDMGPYSREGNFPPRGPRNGSYGREFNAYDDFHGDYGRFDDGYDRRPPMYDDRRGGGYMDRRPFNGYDRRPYSDDRGQYDEPPRAAYDDRRMPPAGPNSFDERRPPVVDRRPLIDEQAMGQGTARPPMPGYDRSVTTSDMFSRRDSAPKPISNNYDRQSQTSYGTTYGVTAPNGGYGVAIPDGVYGTPAAGNYGQQAVGGYADTRGQTTAASYMDNRGQSQQQAGTMAAGFGTVQGSSYSTTPVGGYGDNYGVRPPTNTYDTAYPPLPQQRGFAGGNAQGPHRDMPPVRRY</sequence>
<dbReference type="RefSeq" id="XP_017768199.1">
    <property type="nucleotide sequence ID" value="XM_017912710.1"/>
</dbReference>
<evidence type="ECO:0000256" key="3">
    <source>
        <dbReference type="SAM" id="MobiDB-lite"/>
    </source>
</evidence>
<dbReference type="GeneID" id="108556550"/>
<dbReference type="InterPro" id="IPR000504">
    <property type="entry name" value="RRM_dom"/>
</dbReference>
<feature type="compositionally biased region" description="Basic and acidic residues" evidence="3">
    <location>
        <begin position="382"/>
        <end position="392"/>
    </location>
</feature>
<reference evidence="6" key="1">
    <citation type="submission" date="2025-08" db="UniProtKB">
        <authorList>
            <consortium name="RefSeq"/>
        </authorList>
    </citation>
    <scope>IDENTIFICATION</scope>
    <source>
        <tissue evidence="6">Whole Larva</tissue>
    </source>
</reference>
<dbReference type="PANTHER" id="PTHR23147">
    <property type="entry name" value="SERINE/ARGININE RICH SPLICING FACTOR"/>
    <property type="match status" value="1"/>
</dbReference>
<feature type="domain" description="RRM" evidence="4">
    <location>
        <begin position="10"/>
        <end position="80"/>
    </location>
</feature>
<evidence type="ECO:0000313" key="5">
    <source>
        <dbReference type="Proteomes" id="UP000695000"/>
    </source>
</evidence>
<dbReference type="SMART" id="SM00360">
    <property type="entry name" value="RRM"/>
    <property type="match status" value="1"/>
</dbReference>
<name>A0ABM1M0U9_NICVS</name>
<dbReference type="InterPro" id="IPR035979">
    <property type="entry name" value="RBD_domain_sf"/>
</dbReference>
<feature type="region of interest" description="Disordered" evidence="3">
    <location>
        <begin position="242"/>
        <end position="261"/>
    </location>
</feature>
<evidence type="ECO:0000259" key="4">
    <source>
        <dbReference type="PROSITE" id="PS50102"/>
    </source>
</evidence>
<dbReference type="SUPFAM" id="SSF54928">
    <property type="entry name" value="RNA-binding domain, RBD"/>
    <property type="match status" value="1"/>
</dbReference>
<keyword evidence="5" id="KW-1185">Reference proteome</keyword>
<dbReference type="Pfam" id="PF00076">
    <property type="entry name" value="RRM_1"/>
    <property type="match status" value="1"/>
</dbReference>
<keyword evidence="1 2" id="KW-0694">RNA-binding</keyword>
<organism evidence="5 6">
    <name type="scientific">Nicrophorus vespilloides</name>
    <name type="common">Boreal carrion beetle</name>
    <dbReference type="NCBI Taxonomy" id="110193"/>
    <lineage>
        <taxon>Eukaryota</taxon>
        <taxon>Metazoa</taxon>
        <taxon>Ecdysozoa</taxon>
        <taxon>Arthropoda</taxon>
        <taxon>Hexapoda</taxon>
        <taxon>Insecta</taxon>
        <taxon>Pterygota</taxon>
        <taxon>Neoptera</taxon>
        <taxon>Endopterygota</taxon>
        <taxon>Coleoptera</taxon>
        <taxon>Polyphaga</taxon>
        <taxon>Staphyliniformia</taxon>
        <taxon>Silphidae</taxon>
        <taxon>Nicrophorinae</taxon>
        <taxon>Nicrophorus</taxon>
    </lineage>
</organism>
<evidence type="ECO:0000256" key="2">
    <source>
        <dbReference type="PROSITE-ProRule" id="PRU00176"/>
    </source>
</evidence>
<feature type="compositionally biased region" description="Basic and acidic residues" evidence="3">
    <location>
        <begin position="75"/>
        <end position="89"/>
    </location>
</feature>
<accession>A0ABM1M0U9</accession>
<protein>
    <submittedName>
        <fullName evidence="6">RNA-binding protein 4.1 isoform X1</fullName>
    </submittedName>
</protein>
<evidence type="ECO:0000313" key="6">
    <source>
        <dbReference type="RefSeq" id="XP_017768199.1"/>
    </source>
</evidence>
<feature type="compositionally biased region" description="Polar residues" evidence="3">
    <location>
        <begin position="252"/>
        <end position="261"/>
    </location>
</feature>